<comment type="caution">
    <text evidence="2">The sequence shown here is derived from an EMBL/GenBank/DDBJ whole genome shotgun (WGS) entry which is preliminary data.</text>
</comment>
<dbReference type="OrthoDB" id="5272396at2759"/>
<proteinExistence type="predicted"/>
<feature type="region of interest" description="Disordered" evidence="1">
    <location>
        <begin position="1"/>
        <end position="20"/>
    </location>
</feature>
<evidence type="ECO:0000313" key="3">
    <source>
        <dbReference type="Proteomes" id="UP000799439"/>
    </source>
</evidence>
<keyword evidence="3" id="KW-1185">Reference proteome</keyword>
<evidence type="ECO:0000313" key="2">
    <source>
        <dbReference type="EMBL" id="KAF2150408.1"/>
    </source>
</evidence>
<name>A0A9P4J105_9PEZI</name>
<sequence>MNATSAKMNLPVPSGVQQTNPTLDTHRISFLDLPNEIKIKIYDCAWEEFGGPDRVYNVRDMNPDLFWDSKEEGLEGRPYSASPALWAFALTCKEVNAMVLPLVYKGVQFIARGIRFLEPDYYGFAHFAGQCRTDLIDTFFLRCLLEAGMGPITIEVEGGGDANLDDKFKAAEEERLRRMSKSPKIRGQVMFDVEEWLEAGSGSDFEAVGRPQ</sequence>
<accession>A0A9P4J105</accession>
<evidence type="ECO:0000256" key="1">
    <source>
        <dbReference type="SAM" id="MobiDB-lite"/>
    </source>
</evidence>
<reference evidence="2" key="1">
    <citation type="journal article" date="2020" name="Stud. Mycol.">
        <title>101 Dothideomycetes genomes: a test case for predicting lifestyles and emergence of pathogens.</title>
        <authorList>
            <person name="Haridas S."/>
            <person name="Albert R."/>
            <person name="Binder M."/>
            <person name="Bloem J."/>
            <person name="Labutti K."/>
            <person name="Salamov A."/>
            <person name="Andreopoulos B."/>
            <person name="Baker S."/>
            <person name="Barry K."/>
            <person name="Bills G."/>
            <person name="Bluhm B."/>
            <person name="Cannon C."/>
            <person name="Castanera R."/>
            <person name="Culley D."/>
            <person name="Daum C."/>
            <person name="Ezra D."/>
            <person name="Gonzalez J."/>
            <person name="Henrissat B."/>
            <person name="Kuo A."/>
            <person name="Liang C."/>
            <person name="Lipzen A."/>
            <person name="Lutzoni F."/>
            <person name="Magnuson J."/>
            <person name="Mondo S."/>
            <person name="Nolan M."/>
            <person name="Ohm R."/>
            <person name="Pangilinan J."/>
            <person name="Park H.-J."/>
            <person name="Ramirez L."/>
            <person name="Alfaro M."/>
            <person name="Sun H."/>
            <person name="Tritt A."/>
            <person name="Yoshinaga Y."/>
            <person name="Zwiers L.-H."/>
            <person name="Turgeon B."/>
            <person name="Goodwin S."/>
            <person name="Spatafora J."/>
            <person name="Crous P."/>
            <person name="Grigoriev I."/>
        </authorList>
    </citation>
    <scope>NUCLEOTIDE SEQUENCE</scope>
    <source>
        <strain evidence="2">CBS 260.36</strain>
    </source>
</reference>
<organism evidence="2 3">
    <name type="scientific">Myriangium duriaei CBS 260.36</name>
    <dbReference type="NCBI Taxonomy" id="1168546"/>
    <lineage>
        <taxon>Eukaryota</taxon>
        <taxon>Fungi</taxon>
        <taxon>Dikarya</taxon>
        <taxon>Ascomycota</taxon>
        <taxon>Pezizomycotina</taxon>
        <taxon>Dothideomycetes</taxon>
        <taxon>Dothideomycetidae</taxon>
        <taxon>Myriangiales</taxon>
        <taxon>Myriangiaceae</taxon>
        <taxon>Myriangium</taxon>
    </lineage>
</organism>
<dbReference type="Proteomes" id="UP000799439">
    <property type="component" value="Unassembled WGS sequence"/>
</dbReference>
<protein>
    <submittedName>
        <fullName evidence="2">Uncharacterized protein</fullName>
    </submittedName>
</protein>
<dbReference type="EMBL" id="ML996089">
    <property type="protein sequence ID" value="KAF2150408.1"/>
    <property type="molecule type" value="Genomic_DNA"/>
</dbReference>
<dbReference type="AlphaFoldDB" id="A0A9P4J105"/>
<gene>
    <name evidence="2" type="ORF">K461DRAFT_295691</name>
</gene>